<protein>
    <submittedName>
        <fullName evidence="3">Uncharacterized protein</fullName>
    </submittedName>
</protein>
<organism evidence="3 4">
    <name type="scientific">Mycobacterium asiaticum</name>
    <dbReference type="NCBI Taxonomy" id="1790"/>
    <lineage>
        <taxon>Bacteria</taxon>
        <taxon>Bacillati</taxon>
        <taxon>Actinomycetota</taxon>
        <taxon>Actinomycetes</taxon>
        <taxon>Mycobacteriales</taxon>
        <taxon>Mycobacteriaceae</taxon>
        <taxon>Mycobacterium</taxon>
    </lineage>
</organism>
<comment type="caution">
    <text evidence="3">The sequence shown here is derived from an EMBL/GenBank/DDBJ whole genome shotgun (WGS) entry which is preliminary data.</text>
</comment>
<dbReference type="Pfam" id="PF23212">
    <property type="entry name" value="DUF7064"/>
    <property type="match status" value="1"/>
</dbReference>
<sequence length="306" mass="34500">MTRSVTCDPAAHDGAFHAASDDPEWAESGCFAISVPERDINGFLYFFHDVRSGMSGGGPALWDPTGEMPHDCLFYDWRWRQPPTGSIAFDDFTLPNSLGHQVIEPGRRHRLTYRQLGLELAVEWTALMPPHHLGPPSDAAGHFDQPGRMTGRLSLDGAEHDIDCFSMRDRTWGPHRAGAARSGDYLWAIASPDDHWHALAMESRARDVDRVVGGYLFAGGRLGELVSGERRVFMRQDRAPAQVVLEATDEYGRALHAEGRVRTALRWLGWPGRLTYWTLTDWSWNGVRGWGENQEFHARERVRRLG</sequence>
<dbReference type="EMBL" id="LZLR01000175">
    <property type="protein sequence ID" value="OBK18107.1"/>
    <property type="molecule type" value="Genomic_DNA"/>
</dbReference>
<dbReference type="AlphaFoldDB" id="A0A1A3NCH5"/>
<evidence type="ECO:0000259" key="1">
    <source>
        <dbReference type="Pfam" id="PF23212"/>
    </source>
</evidence>
<reference evidence="4" key="1">
    <citation type="submission" date="2016-06" db="EMBL/GenBank/DDBJ databases">
        <authorList>
            <person name="Sutton G."/>
            <person name="Brinkac L."/>
            <person name="Sanka R."/>
            <person name="Adams M."/>
            <person name="Lau E."/>
            <person name="Garcia-Basteiro A."/>
            <person name="Lopez-Varela E."/>
            <person name="Palencia S."/>
        </authorList>
    </citation>
    <scope>NUCLEOTIDE SEQUENCE [LARGE SCALE GENOMIC DNA]</scope>
    <source>
        <strain evidence="4">1245335.1</strain>
    </source>
</reference>
<dbReference type="InterPro" id="IPR055492">
    <property type="entry name" value="DUF7064"/>
</dbReference>
<evidence type="ECO:0000259" key="2">
    <source>
        <dbReference type="Pfam" id="PF23213"/>
    </source>
</evidence>
<evidence type="ECO:0000313" key="4">
    <source>
        <dbReference type="Proteomes" id="UP000093819"/>
    </source>
</evidence>
<accession>A0A1A3NCH5</accession>
<feature type="domain" description="DUF7065" evidence="2">
    <location>
        <begin position="139"/>
        <end position="174"/>
    </location>
</feature>
<feature type="domain" description="DUF7064" evidence="1">
    <location>
        <begin position="179"/>
        <end position="291"/>
    </location>
</feature>
<dbReference type="Proteomes" id="UP000093819">
    <property type="component" value="Unassembled WGS sequence"/>
</dbReference>
<gene>
    <name evidence="3" type="ORF">A5635_03190</name>
</gene>
<dbReference type="Pfam" id="PF23213">
    <property type="entry name" value="DUF7065"/>
    <property type="match status" value="1"/>
</dbReference>
<dbReference type="InterPro" id="IPR055493">
    <property type="entry name" value="DUF7065"/>
</dbReference>
<name>A0A1A3NCH5_MYCAS</name>
<evidence type="ECO:0000313" key="3">
    <source>
        <dbReference type="EMBL" id="OBK18107.1"/>
    </source>
</evidence>
<proteinExistence type="predicted"/>